<reference evidence="3" key="1">
    <citation type="journal article" date="2014" name="Proc. Natl. Acad. Sci. U.S.A.">
        <title>Extensive sampling of basidiomycete genomes demonstrates inadequacy of the white-rot/brown-rot paradigm for wood decay fungi.</title>
        <authorList>
            <person name="Riley R."/>
            <person name="Salamov A.A."/>
            <person name="Brown D.W."/>
            <person name="Nagy L.G."/>
            <person name="Floudas D."/>
            <person name="Held B.W."/>
            <person name="Levasseur A."/>
            <person name="Lombard V."/>
            <person name="Morin E."/>
            <person name="Otillar R."/>
            <person name="Lindquist E.A."/>
            <person name="Sun H."/>
            <person name="LaButti K.M."/>
            <person name="Schmutz J."/>
            <person name="Jabbour D."/>
            <person name="Luo H."/>
            <person name="Baker S.E."/>
            <person name="Pisabarro A.G."/>
            <person name="Walton J.D."/>
            <person name="Blanchette R.A."/>
            <person name="Henrissat B."/>
            <person name="Martin F."/>
            <person name="Cullen D."/>
            <person name="Hibbett D.S."/>
            <person name="Grigoriev I.V."/>
        </authorList>
    </citation>
    <scope>NUCLEOTIDE SEQUENCE [LARGE SCALE GENOMIC DNA]</scope>
    <source>
        <strain evidence="3">CBS 339.88</strain>
    </source>
</reference>
<dbReference type="Gene3D" id="3.20.20.190">
    <property type="entry name" value="Phosphatidylinositol (PI) phosphodiesterase"/>
    <property type="match status" value="1"/>
</dbReference>
<accession>A0A067T7R9</accession>
<dbReference type="Pfam" id="PF00388">
    <property type="entry name" value="PI-PLC-X"/>
    <property type="match status" value="1"/>
</dbReference>
<dbReference type="PANTHER" id="PTHR13593">
    <property type="match status" value="1"/>
</dbReference>
<dbReference type="OrthoDB" id="1046782at2759"/>
<dbReference type="InterPro" id="IPR000909">
    <property type="entry name" value="PLipase_C_PInositol-sp_X_dom"/>
</dbReference>
<dbReference type="SMART" id="SM00148">
    <property type="entry name" value="PLCXc"/>
    <property type="match status" value="1"/>
</dbReference>
<dbReference type="AlphaFoldDB" id="A0A067T7R9"/>
<protein>
    <recommendedName>
        <fullName evidence="1">Phosphatidylinositol-specific phospholipase C X domain-containing protein</fullName>
    </recommendedName>
</protein>
<dbReference type="GO" id="GO:0006629">
    <property type="term" value="P:lipid metabolic process"/>
    <property type="evidence" value="ECO:0007669"/>
    <property type="project" value="InterPro"/>
</dbReference>
<keyword evidence="3" id="KW-1185">Reference proteome</keyword>
<feature type="domain" description="Phosphatidylinositol-specific phospholipase C X" evidence="1">
    <location>
        <begin position="5"/>
        <end position="169"/>
    </location>
</feature>
<dbReference type="Proteomes" id="UP000027222">
    <property type="component" value="Unassembled WGS sequence"/>
</dbReference>
<evidence type="ECO:0000313" key="3">
    <source>
        <dbReference type="Proteomes" id="UP000027222"/>
    </source>
</evidence>
<dbReference type="PROSITE" id="PS50007">
    <property type="entry name" value="PIPLC_X_DOMAIN"/>
    <property type="match status" value="1"/>
</dbReference>
<sequence>MAHFPDETKLVHMNLPGTHDTCTWNYTPEFQKSLERHTGPIPDSRVYRCQQRSIFQMLNDGIRVFDLRYAWNPDKETIGFYHSKALLSPTTRMEDVFFGLYAWLDNHPTETILVSMNYEPGTGTSDDARLQETLYNILTSDLAKKYWKQTRGTLGTLGEARGKLILLQRFDFNLLPAHLTERTGIHLDPGHWTVNGKSIELAYNVEEGQIACIQDYYRVQLPTNSNPASCIQEKFQAITAHLEQAMDSSLHPDQLYISFSSASFRVEDPALALSPEVYALGNVKESLIGLNHRLASWLQEKQGNKRLGIVLMDFYDAVPGLVELIIGKDITSKI</sequence>
<dbReference type="InterPro" id="IPR017946">
    <property type="entry name" value="PLC-like_Pdiesterase_TIM-brl"/>
</dbReference>
<gene>
    <name evidence="2" type="ORF">GALMADRAFT_243091</name>
</gene>
<dbReference type="EMBL" id="KL142373">
    <property type="protein sequence ID" value="KDR79191.1"/>
    <property type="molecule type" value="Genomic_DNA"/>
</dbReference>
<evidence type="ECO:0000259" key="1">
    <source>
        <dbReference type="SMART" id="SM00148"/>
    </source>
</evidence>
<name>A0A067T7R9_GALM3</name>
<evidence type="ECO:0000313" key="2">
    <source>
        <dbReference type="EMBL" id="KDR79191.1"/>
    </source>
</evidence>
<dbReference type="GO" id="GO:0008081">
    <property type="term" value="F:phosphoric diester hydrolase activity"/>
    <property type="evidence" value="ECO:0007669"/>
    <property type="project" value="InterPro"/>
</dbReference>
<proteinExistence type="predicted"/>
<dbReference type="HOGENOM" id="CLU_033662_0_0_1"/>
<organism evidence="2 3">
    <name type="scientific">Galerina marginata (strain CBS 339.88)</name>
    <dbReference type="NCBI Taxonomy" id="685588"/>
    <lineage>
        <taxon>Eukaryota</taxon>
        <taxon>Fungi</taxon>
        <taxon>Dikarya</taxon>
        <taxon>Basidiomycota</taxon>
        <taxon>Agaricomycotina</taxon>
        <taxon>Agaricomycetes</taxon>
        <taxon>Agaricomycetidae</taxon>
        <taxon>Agaricales</taxon>
        <taxon>Agaricineae</taxon>
        <taxon>Strophariaceae</taxon>
        <taxon>Galerina</taxon>
    </lineage>
</organism>
<dbReference type="PANTHER" id="PTHR13593:SF116">
    <property type="entry name" value="PLC-LIKE PHOSPHODIESTERASE"/>
    <property type="match status" value="1"/>
</dbReference>
<dbReference type="InterPro" id="IPR051057">
    <property type="entry name" value="PI-PLC_domain"/>
</dbReference>
<dbReference type="SUPFAM" id="SSF51695">
    <property type="entry name" value="PLC-like phosphodiesterases"/>
    <property type="match status" value="1"/>
</dbReference>
<dbReference type="CDD" id="cd08586">
    <property type="entry name" value="PI-PLCc_BcPLC_like"/>
    <property type="match status" value="1"/>
</dbReference>